<evidence type="ECO:0000313" key="2">
    <source>
        <dbReference type="Proteomes" id="UP000299102"/>
    </source>
</evidence>
<comment type="caution">
    <text evidence="1">The sequence shown here is derived from an EMBL/GenBank/DDBJ whole genome shotgun (WGS) entry which is preliminary data.</text>
</comment>
<protein>
    <submittedName>
        <fullName evidence="1">Uncharacterized protein</fullName>
    </submittedName>
</protein>
<evidence type="ECO:0000313" key="1">
    <source>
        <dbReference type="EMBL" id="GBP93503.1"/>
    </source>
</evidence>
<dbReference type="Proteomes" id="UP000299102">
    <property type="component" value="Unassembled WGS sequence"/>
</dbReference>
<sequence>MKASQQINDGASTFTAGETEAMQLDDAFASISTLVSIDIDYVQTPITDDKYSRMRKDSVRRFFSHTPARTAQKSVLAVAAFVKSALIRIKSTYDDKAPEQIGPGRVLAKPLQPTGGRHLLAASQTYEESVN</sequence>
<name>A0A4C2A2R2_EUMVA</name>
<reference evidence="1 2" key="1">
    <citation type="journal article" date="2019" name="Commun. Biol.">
        <title>The bagworm genome reveals a unique fibroin gene that provides high tensile strength.</title>
        <authorList>
            <person name="Kono N."/>
            <person name="Nakamura H."/>
            <person name="Ohtoshi R."/>
            <person name="Tomita M."/>
            <person name="Numata K."/>
            <person name="Arakawa K."/>
        </authorList>
    </citation>
    <scope>NUCLEOTIDE SEQUENCE [LARGE SCALE GENOMIC DNA]</scope>
</reference>
<keyword evidence="2" id="KW-1185">Reference proteome</keyword>
<organism evidence="1 2">
    <name type="scientific">Eumeta variegata</name>
    <name type="common">Bagworm moth</name>
    <name type="synonym">Eumeta japonica</name>
    <dbReference type="NCBI Taxonomy" id="151549"/>
    <lineage>
        <taxon>Eukaryota</taxon>
        <taxon>Metazoa</taxon>
        <taxon>Ecdysozoa</taxon>
        <taxon>Arthropoda</taxon>
        <taxon>Hexapoda</taxon>
        <taxon>Insecta</taxon>
        <taxon>Pterygota</taxon>
        <taxon>Neoptera</taxon>
        <taxon>Endopterygota</taxon>
        <taxon>Lepidoptera</taxon>
        <taxon>Glossata</taxon>
        <taxon>Ditrysia</taxon>
        <taxon>Tineoidea</taxon>
        <taxon>Psychidae</taxon>
        <taxon>Oiketicinae</taxon>
        <taxon>Eumeta</taxon>
    </lineage>
</organism>
<dbReference type="EMBL" id="BGZK01002386">
    <property type="protein sequence ID" value="GBP93503.1"/>
    <property type="molecule type" value="Genomic_DNA"/>
</dbReference>
<gene>
    <name evidence="1" type="ORF">EVAR_69140_1</name>
</gene>
<proteinExistence type="predicted"/>
<dbReference type="AlphaFoldDB" id="A0A4C2A2R2"/>
<accession>A0A4C2A2R2</accession>